<comment type="caution">
    <text evidence="1">The sequence shown here is derived from an EMBL/GenBank/DDBJ whole genome shotgun (WGS) entry which is preliminary data.</text>
</comment>
<accession>A0A4Y2IDF2</accession>
<name>A0A4Y2IDF2_ARAVE</name>
<organism evidence="1 2">
    <name type="scientific">Araneus ventricosus</name>
    <name type="common">Orbweaver spider</name>
    <name type="synonym">Epeira ventricosa</name>
    <dbReference type="NCBI Taxonomy" id="182803"/>
    <lineage>
        <taxon>Eukaryota</taxon>
        <taxon>Metazoa</taxon>
        <taxon>Ecdysozoa</taxon>
        <taxon>Arthropoda</taxon>
        <taxon>Chelicerata</taxon>
        <taxon>Arachnida</taxon>
        <taxon>Araneae</taxon>
        <taxon>Araneomorphae</taxon>
        <taxon>Entelegynae</taxon>
        <taxon>Araneoidea</taxon>
        <taxon>Araneidae</taxon>
        <taxon>Araneus</taxon>
    </lineage>
</organism>
<dbReference type="Proteomes" id="UP000499080">
    <property type="component" value="Unassembled WGS sequence"/>
</dbReference>
<sequence length="215" mass="24047">MGDHSKLFMKLCSKNPFPNSFRYTDHCWLVNNPMKIKLLTIFEHYVPAMGLDLVLLLKGKKPRSPSAAAISTASSTDMPISYLFLCPPLLSEIPFYCPPLQEIPFVSKTICLSVGYFLSDSEALALPNCRTFIYAMEPTKQKCVLLKAPYLEKGDQSNDSGSVTVTELYGLLKQIPRCGNCEEDDVSSRLDCDADDALFQMMSDDEIIAKVRKPK</sequence>
<evidence type="ECO:0000313" key="1">
    <source>
        <dbReference type="EMBL" id="GBM75743.1"/>
    </source>
</evidence>
<evidence type="ECO:0000313" key="2">
    <source>
        <dbReference type="Proteomes" id="UP000499080"/>
    </source>
</evidence>
<reference evidence="1 2" key="1">
    <citation type="journal article" date="2019" name="Sci. Rep.">
        <title>Orb-weaving spider Araneus ventricosus genome elucidates the spidroin gene catalogue.</title>
        <authorList>
            <person name="Kono N."/>
            <person name="Nakamura H."/>
            <person name="Ohtoshi R."/>
            <person name="Moran D.A.P."/>
            <person name="Shinohara A."/>
            <person name="Yoshida Y."/>
            <person name="Fujiwara M."/>
            <person name="Mori M."/>
            <person name="Tomita M."/>
            <person name="Arakawa K."/>
        </authorList>
    </citation>
    <scope>NUCLEOTIDE SEQUENCE [LARGE SCALE GENOMIC DNA]</scope>
</reference>
<dbReference type="EMBL" id="BGPR01002575">
    <property type="protein sequence ID" value="GBM75743.1"/>
    <property type="molecule type" value="Genomic_DNA"/>
</dbReference>
<gene>
    <name evidence="1" type="ORF">AVEN_62815_1</name>
</gene>
<dbReference type="AlphaFoldDB" id="A0A4Y2IDF2"/>
<protein>
    <submittedName>
        <fullName evidence="1">Uncharacterized protein</fullName>
    </submittedName>
</protein>
<keyword evidence="2" id="KW-1185">Reference proteome</keyword>
<proteinExistence type="predicted"/>